<name>A0AAW6QCK0_9PAST</name>
<evidence type="ECO:0000313" key="2">
    <source>
        <dbReference type="Proteomes" id="UP001214976"/>
    </source>
</evidence>
<dbReference type="EMBL" id="JARQTW010000008">
    <property type="protein sequence ID" value="MDG2949845.1"/>
    <property type="molecule type" value="Genomic_DNA"/>
</dbReference>
<dbReference type="RefSeq" id="WP_317476979.1">
    <property type="nucleotide sequence ID" value="NZ_JARQTW010000008.1"/>
</dbReference>
<accession>A0AAW6QCK0</accession>
<organism evidence="1 2">
    <name type="scientific">Exercitatus varius</name>
    <dbReference type="NCBI Taxonomy" id="67857"/>
    <lineage>
        <taxon>Bacteria</taxon>
        <taxon>Pseudomonadati</taxon>
        <taxon>Pseudomonadota</taxon>
        <taxon>Gammaproteobacteria</taxon>
        <taxon>Pasteurellales</taxon>
        <taxon>Pasteurellaceae</taxon>
        <taxon>Exercitatus</taxon>
    </lineage>
</organism>
<dbReference type="Proteomes" id="UP001214976">
    <property type="component" value="Unassembled WGS sequence"/>
</dbReference>
<evidence type="ECO:0000313" key="1">
    <source>
        <dbReference type="EMBL" id="MDG2949845.1"/>
    </source>
</evidence>
<reference evidence="1" key="1">
    <citation type="submission" date="2023-03" db="EMBL/GenBank/DDBJ databases">
        <title>Classification of Bisgaard taxon 6 and taxon 10 as Exercitatus varius gen. nov., spec. nov.</title>
        <authorList>
            <person name="Christensen H."/>
        </authorList>
    </citation>
    <scope>NUCLEOTIDE SEQUENCE</scope>
    <source>
        <strain evidence="1">86116</strain>
    </source>
</reference>
<gene>
    <name evidence="1" type="ORF">P7M15_04825</name>
</gene>
<protein>
    <submittedName>
        <fullName evidence="1">Competence protein ComA</fullName>
    </submittedName>
</protein>
<dbReference type="AlphaFoldDB" id="A0AAW6QCK0"/>
<comment type="caution">
    <text evidence="1">The sequence shown here is derived from an EMBL/GenBank/DDBJ whole genome shotgun (WGS) entry which is preliminary data.</text>
</comment>
<sequence length="277" mass="32704">MSGKTQKYQATIQIGVWKRGEIWEAVWFSPNQEEIRPHFTRTEEFLTGWLIQHFGMQKRPLRFNYIVSLLPNHIWCKTLILPQVLNAQECEQQITAIIEKELPLPLDQLWFDYRSEMLKQGMKLEISVVIQETAKDWLEQYAPLSVSVLDNTAHAVFRAFRYLKPEMPKNTLYLYHDENFCLALQESAQEFHVLQQQNMPAEQLVRRFTERYQTEIEQICIYRRTADSEQNLELPKSAVKNHHVFANAVYLSTELPFIALGNALWRTDLHQHTIKNG</sequence>
<proteinExistence type="predicted"/>